<keyword evidence="2" id="KW-1185">Reference proteome</keyword>
<dbReference type="AlphaFoldDB" id="A0A1Y5U4M4"/>
<sequence length="72" mass="7421">MTHDHTNTDHGRGPAASLASAWNALCCLPATHAWFWLARSTPVDAAPAIGLVLLDALPGLLDAFGAGAFCHG</sequence>
<evidence type="ECO:0000313" key="1">
    <source>
        <dbReference type="EMBL" id="SLN78071.1"/>
    </source>
</evidence>
<reference evidence="1 2" key="1">
    <citation type="submission" date="2017-03" db="EMBL/GenBank/DDBJ databases">
        <authorList>
            <person name="Afonso C.L."/>
            <person name="Miller P.J."/>
            <person name="Scott M.A."/>
            <person name="Spackman E."/>
            <person name="Goraichik I."/>
            <person name="Dimitrov K.M."/>
            <person name="Suarez D.L."/>
            <person name="Swayne D.E."/>
        </authorList>
    </citation>
    <scope>NUCLEOTIDE SEQUENCE [LARGE SCALE GENOMIC DNA]</scope>
    <source>
        <strain evidence="1 2">CECT 7023</strain>
    </source>
</reference>
<proteinExistence type="predicted"/>
<organism evidence="1 2">
    <name type="scientific">Roseisalinus antarcticus</name>
    <dbReference type="NCBI Taxonomy" id="254357"/>
    <lineage>
        <taxon>Bacteria</taxon>
        <taxon>Pseudomonadati</taxon>
        <taxon>Pseudomonadota</taxon>
        <taxon>Alphaproteobacteria</taxon>
        <taxon>Rhodobacterales</taxon>
        <taxon>Roseobacteraceae</taxon>
        <taxon>Roseisalinus</taxon>
    </lineage>
</organism>
<evidence type="ECO:0000313" key="2">
    <source>
        <dbReference type="Proteomes" id="UP000193900"/>
    </source>
</evidence>
<name>A0A1Y5U4M4_9RHOB</name>
<accession>A0A1Y5U4M4</accession>
<dbReference type="Proteomes" id="UP000193900">
    <property type="component" value="Unassembled WGS sequence"/>
</dbReference>
<protein>
    <submittedName>
        <fullName evidence="1">Uncharacterized protein</fullName>
    </submittedName>
</protein>
<dbReference type="EMBL" id="FWFZ01000109">
    <property type="protein sequence ID" value="SLN78071.1"/>
    <property type="molecule type" value="Genomic_DNA"/>
</dbReference>
<gene>
    <name evidence="1" type="ORF">ROA7023_04725</name>
</gene>